<dbReference type="EMBL" id="LWQU01000137">
    <property type="protein sequence ID" value="OAN50632.1"/>
    <property type="molecule type" value="Genomic_DNA"/>
</dbReference>
<proteinExistence type="predicted"/>
<dbReference type="SUPFAM" id="SSF53756">
    <property type="entry name" value="UDP-Glycosyltransferase/glycogen phosphorylase"/>
    <property type="match status" value="1"/>
</dbReference>
<dbReference type="PANTHER" id="PTHR38134:SF2">
    <property type="entry name" value="GALACTOKINASE"/>
    <property type="match status" value="1"/>
</dbReference>
<reference evidence="1 2" key="1">
    <citation type="submission" date="2016-04" db="EMBL/GenBank/DDBJ databases">
        <title>Draft genome sequence of freshwater magnetotactic bacteria Magnetospirillum marisnigri SP-1 and Magnetospirillum moscoviense BB-1.</title>
        <authorList>
            <person name="Koziaeva V."/>
            <person name="Dziuba M.V."/>
            <person name="Ivanov T.M."/>
            <person name="Kuznetsov B."/>
            <person name="Grouzdev D.S."/>
        </authorList>
    </citation>
    <scope>NUCLEOTIDE SEQUENCE [LARGE SCALE GENOMIC DNA]</scope>
    <source>
        <strain evidence="1 2">BB-1</strain>
    </source>
</reference>
<gene>
    <name evidence="1" type="ORF">A6A05_12200</name>
</gene>
<evidence type="ECO:0000313" key="1">
    <source>
        <dbReference type="EMBL" id="OAN50632.1"/>
    </source>
</evidence>
<dbReference type="Gene3D" id="3.40.50.2000">
    <property type="entry name" value="Glycogen Phosphorylase B"/>
    <property type="match status" value="1"/>
</dbReference>
<dbReference type="STRING" id="1437059.A6A05_12200"/>
<dbReference type="PANTHER" id="PTHR38134">
    <property type="entry name" value="SLR1395 PROTEIN"/>
    <property type="match status" value="1"/>
</dbReference>
<dbReference type="AlphaFoldDB" id="A0A178MP93"/>
<accession>A0A178MP93</accession>
<comment type="caution">
    <text evidence="1">The sequence shown here is derived from an EMBL/GenBank/DDBJ whole genome shotgun (WGS) entry which is preliminary data.</text>
</comment>
<dbReference type="InterPro" id="IPR053205">
    <property type="entry name" value="GHMP_kinase_L-arabinokinase"/>
</dbReference>
<dbReference type="Proteomes" id="UP000078543">
    <property type="component" value="Unassembled WGS sequence"/>
</dbReference>
<name>A0A178MP93_9PROT</name>
<keyword evidence="2" id="KW-1185">Reference proteome</keyword>
<evidence type="ECO:0008006" key="3">
    <source>
        <dbReference type="Google" id="ProtNLM"/>
    </source>
</evidence>
<dbReference type="OrthoDB" id="503106at2"/>
<organism evidence="1 2">
    <name type="scientific">Magnetospirillum moscoviense</name>
    <dbReference type="NCBI Taxonomy" id="1437059"/>
    <lineage>
        <taxon>Bacteria</taxon>
        <taxon>Pseudomonadati</taxon>
        <taxon>Pseudomonadota</taxon>
        <taxon>Alphaproteobacteria</taxon>
        <taxon>Rhodospirillales</taxon>
        <taxon>Rhodospirillaceae</taxon>
        <taxon>Magnetospirillum</taxon>
    </lineage>
</organism>
<evidence type="ECO:0000313" key="2">
    <source>
        <dbReference type="Proteomes" id="UP000078543"/>
    </source>
</evidence>
<sequence>MNHAPHLWLALSPHGFGHAAMTAPVVAELRRRLPGLQLTIQTTISRPFLDSRYRDFTLVPDIADFGFRMLSSVAIDLESSAAGYITLHRDFDRLMDAEAARLAAARPDLVLSNVAYVPLAAAGRAGIPAVALSSLNWADMVAHYLGDRPDMAPVLAQIRAAYGSARAFLRCIPAQTMTLPNVIDIGPIAAPGRNRRDQIAAPGEKVGLVAFGGIDHPLALEAWPSLPGWRWFLGGGQVPDRPDMAPWQASGLTFSDLVASVDVVVTKPGYGTFTEAGMVGTPVLYVARPDWPECPHLDNWLQAHTQALSISAESLIDGSLEMLLRKLFCLPKQPVAVPTGVDQAVDFLVPTLGACERS</sequence>
<dbReference type="RefSeq" id="WP_068500218.1">
    <property type="nucleotide sequence ID" value="NZ_LWQU01000137.1"/>
</dbReference>
<protein>
    <recommendedName>
        <fullName evidence="3">Glycosyl transferase family 28 C-terminal domain-containing protein</fullName>
    </recommendedName>
</protein>